<dbReference type="Pfam" id="PF10335">
    <property type="entry name" value="DUF294_C"/>
    <property type="match status" value="1"/>
</dbReference>
<dbReference type="KEGG" id="pib:BBD41_22440"/>
<dbReference type="CDD" id="cd05401">
    <property type="entry name" value="NT_GlnE_GlnD_like"/>
    <property type="match status" value="1"/>
</dbReference>
<sequence length="362" mass="42102">MESKASVNRLPEHSEMPDIQKANSVEQLRDVRIACQQHLLDLRPRMEFLKWIASVNSMHDLINRRAAELCEQNMWEAGFGRLPARYAFVAFGSIGREEATLWSDQDNGLIIGDELQEEDLAYFREFGVRLADMLEVLGYPKCPGRVMCSEPLWSMRLGDWKNQILEWSSNHEWEPIRNLIIASDLRLIAGSPELSEAWLTHFRSSVEQHPGITHAVLRNTVRHKATLNVMGRIVTERFGEHAGDFDVKYGMYIPLVNSIRTMALQRGIIEHSTLKRMEKVMLLEGDNLLLESVQRAFLTALRYRNDTPWRIEDGLVKSSGYIQKERLKNKNVQYELRDTLGVVRRIHRSLQREHRFAERRNL</sequence>
<feature type="domain" description="Protein-PII uridylyltransferase N-terminal" evidence="2">
    <location>
        <begin position="53"/>
        <end position="171"/>
    </location>
</feature>
<name>A0A1B2E550_9BACL</name>
<evidence type="ECO:0000256" key="1">
    <source>
        <dbReference type="SAM" id="MobiDB-lite"/>
    </source>
</evidence>
<evidence type="ECO:0000259" key="3">
    <source>
        <dbReference type="Pfam" id="PF10335"/>
    </source>
</evidence>
<dbReference type="RefSeq" id="WP_099478787.1">
    <property type="nucleotide sequence ID" value="NZ_CP016809.1"/>
</dbReference>
<dbReference type="InterPro" id="IPR005105">
    <property type="entry name" value="GlnD_Uridyltrans_N"/>
</dbReference>
<dbReference type="Pfam" id="PF03445">
    <property type="entry name" value="DUF294"/>
    <property type="match status" value="1"/>
</dbReference>
<organism evidence="4">
    <name type="scientific">Paenibacillus ihbetae</name>
    <dbReference type="NCBI Taxonomy" id="1870820"/>
    <lineage>
        <taxon>Bacteria</taxon>
        <taxon>Bacillati</taxon>
        <taxon>Bacillota</taxon>
        <taxon>Bacilli</taxon>
        <taxon>Bacillales</taxon>
        <taxon>Paenibacillaceae</taxon>
        <taxon>Paenibacillus</taxon>
    </lineage>
</organism>
<evidence type="ECO:0000313" key="4">
    <source>
        <dbReference type="EMBL" id="ANY75105.1"/>
    </source>
</evidence>
<feature type="domain" description="DUF294" evidence="3">
    <location>
        <begin position="214"/>
        <end position="352"/>
    </location>
</feature>
<dbReference type="EMBL" id="CP016809">
    <property type="protein sequence ID" value="ANY75105.1"/>
    <property type="molecule type" value="Genomic_DNA"/>
</dbReference>
<feature type="region of interest" description="Disordered" evidence="1">
    <location>
        <begin position="1"/>
        <end position="21"/>
    </location>
</feature>
<dbReference type="InterPro" id="IPR018821">
    <property type="entry name" value="DUF294_put_nucleoTrafse_sb-bd"/>
</dbReference>
<accession>A0A1B2E550</accession>
<proteinExistence type="predicted"/>
<gene>
    <name evidence="4" type="ORF">BBD41_22440</name>
</gene>
<dbReference type="AlphaFoldDB" id="A0A1B2E550"/>
<evidence type="ECO:0000259" key="2">
    <source>
        <dbReference type="Pfam" id="PF03445"/>
    </source>
</evidence>
<dbReference type="GO" id="GO:0008773">
    <property type="term" value="F:[protein-PII] uridylyltransferase activity"/>
    <property type="evidence" value="ECO:0007669"/>
    <property type="project" value="InterPro"/>
</dbReference>
<protein>
    <submittedName>
        <fullName evidence="4">Signal transduction protein</fullName>
    </submittedName>
</protein>
<reference evidence="4" key="1">
    <citation type="submission" date="2016-08" db="EMBL/GenBank/DDBJ databases">
        <title>Complete Genome Seqeunce of Paenibacillus sp. nov. IHBB 9852 from high altitute lake of Indian trans-Himalayas.</title>
        <authorList>
            <person name="Kiran S."/>
            <person name="Swarnkar M.K."/>
            <person name="Rana A."/>
            <person name="Tewari R."/>
            <person name="Gulati A."/>
        </authorList>
    </citation>
    <scope>NUCLEOTIDE SEQUENCE [LARGE SCALE GENOMIC DNA]</scope>
    <source>
        <strain evidence="4">IHBB 9852</strain>
    </source>
</reference>